<reference evidence="1 2" key="1">
    <citation type="submission" date="2016-11" db="EMBL/GenBank/DDBJ databases">
        <title>Tenacibaculum sp. LPB0136, isolated from marine environment.</title>
        <authorList>
            <person name="Kim E."/>
            <person name="Yi H."/>
        </authorList>
    </citation>
    <scope>NUCLEOTIDE SEQUENCE [LARGE SCALE GENOMIC DNA]</scope>
    <source>
        <strain evidence="1 2">LPB0136</strain>
    </source>
</reference>
<keyword evidence="2" id="KW-1185">Reference proteome</keyword>
<accession>A0A1L3JLL3</accession>
<evidence type="ECO:0000313" key="2">
    <source>
        <dbReference type="Proteomes" id="UP000181898"/>
    </source>
</evidence>
<dbReference type="RefSeq" id="WP_072556533.1">
    <property type="nucleotide sequence ID" value="NZ_CP018155.1"/>
</dbReference>
<evidence type="ECO:0000313" key="1">
    <source>
        <dbReference type="EMBL" id="APG66011.1"/>
    </source>
</evidence>
<name>A0A1L3JLL3_9FLAO</name>
<dbReference type="OrthoDB" id="1262821at2"/>
<dbReference type="Proteomes" id="UP000181898">
    <property type="component" value="Chromosome"/>
</dbReference>
<evidence type="ECO:0008006" key="3">
    <source>
        <dbReference type="Google" id="ProtNLM"/>
    </source>
</evidence>
<proteinExistence type="predicted"/>
<dbReference type="STRING" id="1850252.LPB136_11820"/>
<dbReference type="KEGG" id="ten:LPB136_11820"/>
<dbReference type="AlphaFoldDB" id="A0A1L3JLL3"/>
<protein>
    <recommendedName>
        <fullName evidence="3">Glycine dehydrogenase</fullName>
    </recommendedName>
</protein>
<gene>
    <name evidence="1" type="ORF">LPB136_11820</name>
</gene>
<sequence length="87" mass="10102">MFKNFIISCDEATTICDKSQYGEASFSEKLKLNWHIFVCKICSKYVKQNRTMTKVLKMKASDCKEDNKCLSNADKDAFKKELEKMEA</sequence>
<organism evidence="1 2">
    <name type="scientific">Tenacibaculum todarodis</name>
    <dbReference type="NCBI Taxonomy" id="1850252"/>
    <lineage>
        <taxon>Bacteria</taxon>
        <taxon>Pseudomonadati</taxon>
        <taxon>Bacteroidota</taxon>
        <taxon>Flavobacteriia</taxon>
        <taxon>Flavobacteriales</taxon>
        <taxon>Flavobacteriaceae</taxon>
        <taxon>Tenacibaculum</taxon>
    </lineage>
</organism>
<dbReference type="EMBL" id="CP018155">
    <property type="protein sequence ID" value="APG66011.1"/>
    <property type="molecule type" value="Genomic_DNA"/>
</dbReference>